<sequence length="243" mass="27604">MRSKSDKAEFARRKQEVQVILWEKLGLRVDKPKAGGSGTTNDGNTARRAFEHPDSFADYLGLNRQLVRNFKTILIALSCEFPINPVCFDTLCTSTAQIYVARYSWYPMSSTLHKILIHAPEIISFHMLPVGMLGEEASEARNKDYKKYRQGHSRKHSRKANLEDIFYRAMDTSDPIISTVGLQKRIQNRRRLSFLPEVTELFAIPEADTISSCHAEDEASDEVSSGLQETLLFLSDVELSDED</sequence>
<dbReference type="Proteomes" id="UP000036403">
    <property type="component" value="Unassembled WGS sequence"/>
</dbReference>
<comment type="caution">
    <text evidence="1">The sequence shown here is derived from an EMBL/GenBank/DDBJ whole genome shotgun (WGS) entry which is preliminary data.</text>
</comment>
<organism evidence="1 2">
    <name type="scientific">Lasius niger</name>
    <name type="common">Black garden ant</name>
    <dbReference type="NCBI Taxonomy" id="67767"/>
    <lineage>
        <taxon>Eukaryota</taxon>
        <taxon>Metazoa</taxon>
        <taxon>Ecdysozoa</taxon>
        <taxon>Arthropoda</taxon>
        <taxon>Hexapoda</taxon>
        <taxon>Insecta</taxon>
        <taxon>Pterygota</taxon>
        <taxon>Neoptera</taxon>
        <taxon>Endopterygota</taxon>
        <taxon>Hymenoptera</taxon>
        <taxon>Apocrita</taxon>
        <taxon>Aculeata</taxon>
        <taxon>Formicoidea</taxon>
        <taxon>Formicidae</taxon>
        <taxon>Formicinae</taxon>
        <taxon>Lasius</taxon>
        <taxon>Lasius</taxon>
    </lineage>
</organism>
<dbReference type="PaxDb" id="67767-A0A0J7KFV0"/>
<evidence type="ECO:0000313" key="2">
    <source>
        <dbReference type="Proteomes" id="UP000036403"/>
    </source>
</evidence>
<name>A0A0J7KFV0_LASNI</name>
<dbReference type="AlphaFoldDB" id="A0A0J7KFV0"/>
<dbReference type="EMBL" id="LBMM01007918">
    <property type="protein sequence ID" value="KMQ89308.1"/>
    <property type="molecule type" value="Genomic_DNA"/>
</dbReference>
<accession>A0A0J7KFV0</accession>
<reference evidence="1 2" key="1">
    <citation type="submission" date="2015-04" db="EMBL/GenBank/DDBJ databases">
        <title>Lasius niger genome sequencing.</title>
        <authorList>
            <person name="Konorov E.A."/>
            <person name="Nikitin M.A."/>
            <person name="Kirill M.V."/>
            <person name="Chang P."/>
        </authorList>
    </citation>
    <scope>NUCLEOTIDE SEQUENCE [LARGE SCALE GENOMIC DNA]</scope>
    <source>
        <tissue evidence="1">Whole</tissue>
    </source>
</reference>
<proteinExistence type="predicted"/>
<keyword evidence="2" id="KW-1185">Reference proteome</keyword>
<evidence type="ECO:0000313" key="1">
    <source>
        <dbReference type="EMBL" id="KMQ89308.1"/>
    </source>
</evidence>
<protein>
    <submittedName>
        <fullName evidence="1">Dna-mediated transposase</fullName>
    </submittedName>
</protein>
<gene>
    <name evidence="1" type="ORF">RF55_11073</name>
</gene>
<dbReference type="OrthoDB" id="7615889at2759"/>